<comment type="caution">
    <text evidence="2">The sequence shown here is derived from an EMBL/GenBank/DDBJ whole genome shotgun (WGS) entry which is preliminary data.</text>
</comment>
<dbReference type="InterPro" id="IPR050266">
    <property type="entry name" value="AB_hydrolase_sf"/>
</dbReference>
<evidence type="ECO:0000313" key="3">
    <source>
        <dbReference type="Proteomes" id="UP001595476"/>
    </source>
</evidence>
<dbReference type="InterPro" id="IPR000073">
    <property type="entry name" value="AB_hydrolase_1"/>
</dbReference>
<organism evidence="2 3">
    <name type="scientific">Litoribrevibacter euphylliae</name>
    <dbReference type="NCBI Taxonomy" id="1834034"/>
    <lineage>
        <taxon>Bacteria</taxon>
        <taxon>Pseudomonadati</taxon>
        <taxon>Pseudomonadota</taxon>
        <taxon>Gammaproteobacteria</taxon>
        <taxon>Oceanospirillales</taxon>
        <taxon>Oceanospirillaceae</taxon>
        <taxon>Litoribrevibacter</taxon>
    </lineage>
</organism>
<dbReference type="EMBL" id="JBHRSZ010000002">
    <property type="protein sequence ID" value="MFC3150251.1"/>
    <property type="molecule type" value="Genomic_DNA"/>
</dbReference>
<dbReference type="PANTHER" id="PTHR43798">
    <property type="entry name" value="MONOACYLGLYCEROL LIPASE"/>
    <property type="match status" value="1"/>
</dbReference>
<keyword evidence="2" id="KW-0378">Hydrolase</keyword>
<sequence>MKKILFAVISLAVLVGGYLILGSIYKYELYELAMNAEKSRAGLIEKQVKINGINVSYLEGEKPEGKPTMLLIHGFAANKENWLRFAGNLADDYHLVAVDLLGHGKSTKDKSLRHDLDDQVAYLVNFLNAKGLTKVHLVGNSMGGAISSLFAAMHSDRVLSVSLVNPAGIFDHRSVLADYLDRGENPLVVKKLDDIYTLMDFAMEEKPFMPWPVPEVVAERSMANQDLNEQIFKHLKSTEHAYNFKEELGKIKAPVLIMWGEQDRVINYKNSDIFDQLIPNSRKLIYPDIGHVPMIEIPQRSSQDIHAFIEKNV</sequence>
<reference evidence="3" key="1">
    <citation type="journal article" date="2019" name="Int. J. Syst. Evol. Microbiol.">
        <title>The Global Catalogue of Microorganisms (GCM) 10K type strain sequencing project: providing services to taxonomists for standard genome sequencing and annotation.</title>
        <authorList>
            <consortium name="The Broad Institute Genomics Platform"/>
            <consortium name="The Broad Institute Genome Sequencing Center for Infectious Disease"/>
            <person name="Wu L."/>
            <person name="Ma J."/>
        </authorList>
    </citation>
    <scope>NUCLEOTIDE SEQUENCE [LARGE SCALE GENOMIC DNA]</scope>
    <source>
        <strain evidence="3">KCTC 52438</strain>
    </source>
</reference>
<dbReference type="PRINTS" id="PR00111">
    <property type="entry name" value="ABHYDROLASE"/>
</dbReference>
<name>A0ABV7HFE3_9GAMM</name>
<gene>
    <name evidence="2" type="ORF">ACFOEK_04365</name>
</gene>
<dbReference type="PANTHER" id="PTHR43798:SF5">
    <property type="entry name" value="MONOACYLGLYCEROL LIPASE ABHD6"/>
    <property type="match status" value="1"/>
</dbReference>
<keyword evidence="3" id="KW-1185">Reference proteome</keyword>
<accession>A0ABV7HFE3</accession>
<evidence type="ECO:0000259" key="1">
    <source>
        <dbReference type="Pfam" id="PF00561"/>
    </source>
</evidence>
<protein>
    <submittedName>
        <fullName evidence="2">Alpha/beta fold hydrolase</fullName>
    </submittedName>
</protein>
<dbReference type="GO" id="GO:0016787">
    <property type="term" value="F:hydrolase activity"/>
    <property type="evidence" value="ECO:0007669"/>
    <property type="project" value="UniProtKB-KW"/>
</dbReference>
<dbReference type="Pfam" id="PF00561">
    <property type="entry name" value="Abhydrolase_1"/>
    <property type="match status" value="1"/>
</dbReference>
<dbReference type="InterPro" id="IPR029058">
    <property type="entry name" value="AB_hydrolase_fold"/>
</dbReference>
<dbReference type="RefSeq" id="WP_386716711.1">
    <property type="nucleotide sequence ID" value="NZ_JBHRSZ010000002.1"/>
</dbReference>
<dbReference type="Proteomes" id="UP001595476">
    <property type="component" value="Unassembled WGS sequence"/>
</dbReference>
<feature type="domain" description="AB hydrolase-1" evidence="1">
    <location>
        <begin position="67"/>
        <end position="296"/>
    </location>
</feature>
<evidence type="ECO:0000313" key="2">
    <source>
        <dbReference type="EMBL" id="MFC3150251.1"/>
    </source>
</evidence>
<proteinExistence type="predicted"/>
<dbReference type="Gene3D" id="3.40.50.1820">
    <property type="entry name" value="alpha/beta hydrolase"/>
    <property type="match status" value="1"/>
</dbReference>
<dbReference type="SUPFAM" id="SSF53474">
    <property type="entry name" value="alpha/beta-Hydrolases"/>
    <property type="match status" value="1"/>
</dbReference>